<sequence length="179" mass="19524">MDAHSGNATETSKLSTNCRIQVSNTKKPFVFYLNLAKVCAVLNSILIMLLCVKFSSQQKQLFLILDSDGRKGLANSKTDLRYQPLKPRWIPWQIDSPKAQATDKPKAHAVTLKKGVHPKTKVKLGKAKKKTDGAVPDIASCKLQDETVAGRVSEIVNSSGVKNADKRESAAAAKVHADK</sequence>
<dbReference type="Gene3D" id="3.30.110.20">
    <property type="entry name" value="Alba-like domain"/>
    <property type="match status" value="1"/>
</dbReference>
<evidence type="ECO:0000256" key="1">
    <source>
        <dbReference type="SAM" id="MobiDB-lite"/>
    </source>
</evidence>
<dbReference type="EMBL" id="BQNB010020824">
    <property type="protein sequence ID" value="GJU00032.1"/>
    <property type="molecule type" value="Genomic_DNA"/>
</dbReference>
<evidence type="ECO:0000256" key="2">
    <source>
        <dbReference type="SAM" id="Phobius"/>
    </source>
</evidence>
<reference evidence="3" key="2">
    <citation type="submission" date="2022-01" db="EMBL/GenBank/DDBJ databases">
        <authorList>
            <person name="Yamashiro T."/>
            <person name="Shiraishi A."/>
            <person name="Satake H."/>
            <person name="Nakayama K."/>
        </authorList>
    </citation>
    <scope>NUCLEOTIDE SEQUENCE</scope>
</reference>
<gene>
    <name evidence="3" type="ORF">Tco_1110370</name>
</gene>
<feature type="region of interest" description="Disordered" evidence="1">
    <location>
        <begin position="160"/>
        <end position="179"/>
    </location>
</feature>
<evidence type="ECO:0000313" key="3">
    <source>
        <dbReference type="EMBL" id="GJU00032.1"/>
    </source>
</evidence>
<comment type="caution">
    <text evidence="3">The sequence shown here is derived from an EMBL/GenBank/DDBJ whole genome shotgun (WGS) entry which is preliminary data.</text>
</comment>
<feature type="transmembrane region" description="Helical" evidence="2">
    <location>
        <begin position="29"/>
        <end position="52"/>
    </location>
</feature>
<keyword evidence="2" id="KW-0472">Membrane</keyword>
<dbReference type="InterPro" id="IPR036882">
    <property type="entry name" value="Alba-like_dom_sf"/>
</dbReference>
<protein>
    <submittedName>
        <fullName evidence="3">Uncharacterized protein</fullName>
    </submittedName>
</protein>
<dbReference type="Proteomes" id="UP001151760">
    <property type="component" value="Unassembled WGS sequence"/>
</dbReference>
<keyword evidence="2" id="KW-0812">Transmembrane</keyword>
<accession>A0ABQ5IL19</accession>
<name>A0ABQ5IL19_9ASTR</name>
<feature type="compositionally biased region" description="Basic and acidic residues" evidence="1">
    <location>
        <begin position="163"/>
        <end position="179"/>
    </location>
</feature>
<organism evidence="3 4">
    <name type="scientific">Tanacetum coccineum</name>
    <dbReference type="NCBI Taxonomy" id="301880"/>
    <lineage>
        <taxon>Eukaryota</taxon>
        <taxon>Viridiplantae</taxon>
        <taxon>Streptophyta</taxon>
        <taxon>Embryophyta</taxon>
        <taxon>Tracheophyta</taxon>
        <taxon>Spermatophyta</taxon>
        <taxon>Magnoliopsida</taxon>
        <taxon>eudicotyledons</taxon>
        <taxon>Gunneridae</taxon>
        <taxon>Pentapetalae</taxon>
        <taxon>asterids</taxon>
        <taxon>campanulids</taxon>
        <taxon>Asterales</taxon>
        <taxon>Asteraceae</taxon>
        <taxon>Asteroideae</taxon>
        <taxon>Anthemideae</taxon>
        <taxon>Anthemidinae</taxon>
        <taxon>Tanacetum</taxon>
    </lineage>
</organism>
<proteinExistence type="predicted"/>
<reference evidence="3" key="1">
    <citation type="journal article" date="2022" name="Int. J. Mol. Sci.">
        <title>Draft Genome of Tanacetum Coccineum: Genomic Comparison of Closely Related Tanacetum-Family Plants.</title>
        <authorList>
            <person name="Yamashiro T."/>
            <person name="Shiraishi A."/>
            <person name="Nakayama K."/>
            <person name="Satake H."/>
        </authorList>
    </citation>
    <scope>NUCLEOTIDE SEQUENCE</scope>
</reference>
<keyword evidence="4" id="KW-1185">Reference proteome</keyword>
<evidence type="ECO:0000313" key="4">
    <source>
        <dbReference type="Proteomes" id="UP001151760"/>
    </source>
</evidence>
<keyword evidence="2" id="KW-1133">Transmembrane helix</keyword>